<feature type="region of interest" description="Disordered" evidence="1">
    <location>
        <begin position="1"/>
        <end position="49"/>
    </location>
</feature>
<feature type="compositionally biased region" description="Basic and acidic residues" evidence="1">
    <location>
        <begin position="121"/>
        <end position="139"/>
    </location>
</feature>
<feature type="compositionally biased region" description="Pro residues" evidence="1">
    <location>
        <begin position="229"/>
        <end position="239"/>
    </location>
</feature>
<dbReference type="Pfam" id="PF04194">
    <property type="entry name" value="PDCD2_C"/>
    <property type="match status" value="1"/>
</dbReference>
<gene>
    <name evidence="3" type="ORF">SAMD00023353_5201010</name>
</gene>
<name>A0A1W2TQM5_ROSNE</name>
<dbReference type="Proteomes" id="UP000054516">
    <property type="component" value="Unassembled WGS sequence"/>
</dbReference>
<dbReference type="AlphaFoldDB" id="A0A1W2TQM5"/>
<dbReference type="GO" id="GO:0005737">
    <property type="term" value="C:cytoplasm"/>
    <property type="evidence" value="ECO:0007669"/>
    <property type="project" value="InterPro"/>
</dbReference>
<evidence type="ECO:0000256" key="1">
    <source>
        <dbReference type="SAM" id="MobiDB-lite"/>
    </source>
</evidence>
<dbReference type="OMA" id="HQVIRYS"/>
<dbReference type="OrthoDB" id="443682at2759"/>
<dbReference type="GO" id="GO:0030490">
    <property type="term" value="P:maturation of SSU-rRNA"/>
    <property type="evidence" value="ECO:0007669"/>
    <property type="project" value="TreeGrafter"/>
</dbReference>
<feature type="compositionally biased region" description="Gly residues" evidence="1">
    <location>
        <begin position="281"/>
        <end position="290"/>
    </location>
</feature>
<evidence type="ECO:0000313" key="3">
    <source>
        <dbReference type="EMBL" id="GAP90760.1"/>
    </source>
</evidence>
<keyword evidence="4" id="KW-1185">Reference proteome</keyword>
<sequence>MAPYDSDSSAGEEDEFTETNVLLGYTSKDPGDDSISRLGGRPDWLDPETPPSAALARCAICKDLMVLLLQLNGELPDRFPGHERRLYVFACQRKSCRRRDGSIRALRGLRVAPGSKTVALDNEKKQKKKEERPKPKGEPKPPSNLGETLFGAKTLGGLSGANPFATSSSGGAPTSSNPFASATNPFSAPKPAAETTSHAPKNGEKSEDEQVEALPKTFAETLSLNNPQPGTPQTPPEPWPLESSQPRPYPISYLSEAEYETLDPTPPPVPQATTKMDIDDGGGGGGGGGGGKEDKEVFESTMDAAFQRFADRLAQNPEQSIRYEFAGAPLLYSKTDAVGKALAPLSQADGTAAAAVVSGGGVGVKGMPRCPNCGGPRTFEVQLCPFAIQELEAEDDLSLDGMEWGTIIVGVCERDCQARGVGEGQAGHLEEWAGVQWEEVGSAAPGGGRRS</sequence>
<dbReference type="PANTHER" id="PTHR47524:SF1">
    <property type="entry name" value="20S RRNA ACCUMULATION PROTEIN 4"/>
    <property type="match status" value="1"/>
</dbReference>
<organism evidence="3">
    <name type="scientific">Rosellinia necatrix</name>
    <name type="common">White root-rot fungus</name>
    <dbReference type="NCBI Taxonomy" id="77044"/>
    <lineage>
        <taxon>Eukaryota</taxon>
        <taxon>Fungi</taxon>
        <taxon>Dikarya</taxon>
        <taxon>Ascomycota</taxon>
        <taxon>Pezizomycotina</taxon>
        <taxon>Sordariomycetes</taxon>
        <taxon>Xylariomycetidae</taxon>
        <taxon>Xylariales</taxon>
        <taxon>Xylariaceae</taxon>
        <taxon>Rosellinia</taxon>
    </lineage>
</organism>
<reference evidence="3" key="1">
    <citation type="submission" date="2016-03" db="EMBL/GenBank/DDBJ databases">
        <title>Draft genome sequence of Rosellinia necatrix.</title>
        <authorList>
            <person name="Kanematsu S."/>
        </authorList>
    </citation>
    <scope>NUCLEOTIDE SEQUENCE [LARGE SCALE GENOMIC DNA]</scope>
    <source>
        <strain evidence="3">W97</strain>
    </source>
</reference>
<evidence type="ECO:0000313" key="4">
    <source>
        <dbReference type="Proteomes" id="UP000054516"/>
    </source>
</evidence>
<feature type="domain" description="Programmed cell death protein 2 C-terminal" evidence="2">
    <location>
        <begin position="303"/>
        <end position="437"/>
    </location>
</feature>
<dbReference type="STRING" id="77044.A0A1W2TQM5"/>
<evidence type="ECO:0000259" key="2">
    <source>
        <dbReference type="Pfam" id="PF04194"/>
    </source>
</evidence>
<accession>A0A1W2TQM5</accession>
<feature type="region of interest" description="Disordered" evidence="1">
    <location>
        <begin position="114"/>
        <end position="295"/>
    </location>
</feature>
<dbReference type="EMBL" id="DF977497">
    <property type="protein sequence ID" value="GAP90760.1"/>
    <property type="molecule type" value="Genomic_DNA"/>
</dbReference>
<proteinExistence type="predicted"/>
<feature type="compositionally biased region" description="Low complexity" evidence="1">
    <location>
        <begin position="165"/>
        <end position="178"/>
    </location>
</feature>
<dbReference type="InterPro" id="IPR007320">
    <property type="entry name" value="PDCD2_C"/>
</dbReference>
<protein>
    <submittedName>
        <fullName evidence="3">Putative 20S rRNA accumulation protein 4</fullName>
    </submittedName>
</protein>
<dbReference type="PANTHER" id="PTHR47524">
    <property type="entry name" value="20S RRNA ACCUMULATION PROTEIN 4"/>
    <property type="match status" value="1"/>
</dbReference>